<sequence length="198" mass="21282">EESGAKPKEGDGKASDKESAGKKSESVEFVTEKELENVLESADSFNIILNKVANAAALAGEQRGYERAVRDTPKLVSKLTGEQITARDTARDFLDANPDLKPIRSFVGMITNELQAQHPDWDTKTLFEKAGEETRKRLSLSKDASKLNKDEGAEEDPSLPKRGAGGGGGTRSTKGSGLTELRKDIGDLVGYAEGSSNR</sequence>
<accession>A0A0F9TWB4</accession>
<protein>
    <submittedName>
        <fullName evidence="2">Uncharacterized protein</fullName>
    </submittedName>
</protein>
<feature type="non-terminal residue" evidence="2">
    <location>
        <position position="1"/>
    </location>
</feature>
<proteinExistence type="predicted"/>
<feature type="region of interest" description="Disordered" evidence="1">
    <location>
        <begin position="1"/>
        <end position="28"/>
    </location>
</feature>
<feature type="region of interest" description="Disordered" evidence="1">
    <location>
        <begin position="132"/>
        <end position="198"/>
    </location>
</feature>
<reference evidence="2" key="1">
    <citation type="journal article" date="2015" name="Nature">
        <title>Complex archaea that bridge the gap between prokaryotes and eukaryotes.</title>
        <authorList>
            <person name="Spang A."/>
            <person name="Saw J.H."/>
            <person name="Jorgensen S.L."/>
            <person name="Zaremba-Niedzwiedzka K."/>
            <person name="Martijn J."/>
            <person name="Lind A.E."/>
            <person name="van Eijk R."/>
            <person name="Schleper C."/>
            <person name="Guy L."/>
            <person name="Ettema T.J."/>
        </authorList>
    </citation>
    <scope>NUCLEOTIDE SEQUENCE</scope>
</reference>
<name>A0A0F9TWB4_9ZZZZ</name>
<comment type="caution">
    <text evidence="2">The sequence shown here is derived from an EMBL/GenBank/DDBJ whole genome shotgun (WGS) entry which is preliminary data.</text>
</comment>
<dbReference type="EMBL" id="LAZR01000971">
    <property type="protein sequence ID" value="KKN53456.1"/>
    <property type="molecule type" value="Genomic_DNA"/>
</dbReference>
<gene>
    <name evidence="2" type="ORF">LCGC14_0602400</name>
</gene>
<evidence type="ECO:0000313" key="2">
    <source>
        <dbReference type="EMBL" id="KKN53456.1"/>
    </source>
</evidence>
<evidence type="ECO:0000256" key="1">
    <source>
        <dbReference type="SAM" id="MobiDB-lite"/>
    </source>
</evidence>
<organism evidence="2">
    <name type="scientific">marine sediment metagenome</name>
    <dbReference type="NCBI Taxonomy" id="412755"/>
    <lineage>
        <taxon>unclassified sequences</taxon>
        <taxon>metagenomes</taxon>
        <taxon>ecological metagenomes</taxon>
    </lineage>
</organism>
<dbReference type="AlphaFoldDB" id="A0A0F9TWB4"/>